<evidence type="ECO:0000313" key="11">
    <source>
        <dbReference type="Proteomes" id="UP000039046"/>
    </source>
</evidence>
<feature type="domain" description="Protein kinase" evidence="9">
    <location>
        <begin position="56"/>
        <end position="343"/>
    </location>
</feature>
<evidence type="ECO:0000259" key="9">
    <source>
        <dbReference type="PROSITE" id="PS50011"/>
    </source>
</evidence>
<evidence type="ECO:0000256" key="5">
    <source>
        <dbReference type="ARBA" id="ARBA00022840"/>
    </source>
</evidence>
<feature type="binding site" evidence="7">
    <location>
        <position position="85"/>
    </location>
    <ligand>
        <name>ATP</name>
        <dbReference type="ChEBI" id="CHEBI:30616"/>
    </ligand>
</feature>
<dbReference type="InterPro" id="IPR017441">
    <property type="entry name" value="Protein_kinase_ATP_BS"/>
</dbReference>
<evidence type="ECO:0000256" key="8">
    <source>
        <dbReference type="SAM" id="MobiDB-lite"/>
    </source>
</evidence>
<feature type="region of interest" description="Disordered" evidence="8">
    <location>
        <begin position="1"/>
        <end position="35"/>
    </location>
</feature>
<dbReference type="GO" id="GO:0005524">
    <property type="term" value="F:ATP binding"/>
    <property type="evidence" value="ECO:0007669"/>
    <property type="project" value="UniProtKB-UniRule"/>
</dbReference>
<dbReference type="PANTHER" id="PTHR47448:SF1">
    <property type="entry name" value="SERINE_THREONINE-PROTEIN KINASE STE7 HOMOLOG"/>
    <property type="match status" value="1"/>
</dbReference>
<dbReference type="InterPro" id="IPR000719">
    <property type="entry name" value="Prot_kinase_dom"/>
</dbReference>
<dbReference type="OrthoDB" id="10252354at2759"/>
<dbReference type="SUPFAM" id="SSF56112">
    <property type="entry name" value="Protein kinase-like (PK-like)"/>
    <property type="match status" value="1"/>
</dbReference>
<dbReference type="STRING" id="1531966.A0A0A1TNP0"/>
<dbReference type="EMBL" id="CDHN01000005">
    <property type="protein sequence ID" value="CEJ93090.1"/>
    <property type="molecule type" value="Genomic_DNA"/>
</dbReference>
<dbReference type="Pfam" id="PF00069">
    <property type="entry name" value="Pkinase"/>
    <property type="match status" value="1"/>
</dbReference>
<sequence length="553" mass="61142">MADPFAPRTMKRKNVKGLALNSNAPPRSFSGQQVPEDDGRLEIGIEYRLDLKQEDLEVVKELGSGNGGTVSKVRHKESGLLMARKVIHVEAKREMRKRIVRELQIMHGCSSEYIVMFYGAFLNSNNDVIMCMEYMDFGSLDRVTKVFGPVRIDVLGKIAVATLGGLTYLYQNHHIMHRDIKPSNILINSKGDIRLCDFGVSGELINSIADTFVGTSTYMAPERIQGDKYTVKSDVWSFGLTIMELAIGSFPFVPAAKANEANEPGEPGEPGEPEDEEEEEDGKGPRPLGILDLLQRIVHEPPPTLPESDAFPSILTNMISLCMAKQPEHRPTPQALLERDSFIQAAKRTPVDVAAWAISMMNRDNRKSHLLHSGAPSLRELYEAEQAERNRMGPAQIIARRQPRAEIQRLLTKMSTRRPAPRPAAVADTSSVKTPVAAHPPPSARQIVSPQPSPSYSDSSSGPSTATAATFSLPVRSGPPGGPLPTPPAYPVSDDMRSDRSSRSERTERAERPRQADRSNRSERSERSDRTERPAVRHMQYGIPANPSPSSRY</sequence>
<dbReference type="PROSITE" id="PS00108">
    <property type="entry name" value="PROTEIN_KINASE_ST"/>
    <property type="match status" value="1"/>
</dbReference>
<dbReference type="AlphaFoldDB" id="A0A0A1TNP0"/>
<dbReference type="Proteomes" id="UP000039046">
    <property type="component" value="Unassembled WGS sequence"/>
</dbReference>
<dbReference type="HOGENOM" id="CLU_000288_63_23_1"/>
<dbReference type="FunFam" id="3.30.200.20:FF:000261">
    <property type="entry name" value="MAP kinase kinase Ste7"/>
    <property type="match status" value="1"/>
</dbReference>
<feature type="compositionally biased region" description="Pro residues" evidence="8">
    <location>
        <begin position="480"/>
        <end position="490"/>
    </location>
</feature>
<feature type="compositionally biased region" description="Low complexity" evidence="8">
    <location>
        <begin position="454"/>
        <end position="472"/>
    </location>
</feature>
<dbReference type="InterPro" id="IPR008271">
    <property type="entry name" value="Ser/Thr_kinase_AS"/>
</dbReference>
<feature type="compositionally biased region" description="Acidic residues" evidence="8">
    <location>
        <begin position="269"/>
        <end position="281"/>
    </location>
</feature>
<dbReference type="Gene3D" id="3.30.200.20">
    <property type="entry name" value="Phosphorylase Kinase, domain 1"/>
    <property type="match status" value="1"/>
</dbReference>
<feature type="compositionally biased region" description="Polar residues" evidence="8">
    <location>
        <begin position="20"/>
        <end position="33"/>
    </location>
</feature>
<dbReference type="CDD" id="cd06620">
    <property type="entry name" value="PKc_Byr1_like"/>
    <property type="match status" value="1"/>
</dbReference>
<proteinExistence type="inferred from homology"/>
<evidence type="ECO:0000256" key="4">
    <source>
        <dbReference type="ARBA" id="ARBA00022777"/>
    </source>
</evidence>
<dbReference type="PANTHER" id="PTHR47448">
    <property type="entry name" value="DUAL SPECIFICITY MITOGEN-ACTIVATED PROTEIN KINASE KINASE DSOR1-LIKE PROTEIN"/>
    <property type="match status" value="1"/>
</dbReference>
<dbReference type="InterPro" id="IPR050915">
    <property type="entry name" value="MAP_kinase_kinase"/>
</dbReference>
<feature type="region of interest" description="Disordered" evidence="8">
    <location>
        <begin position="258"/>
        <end position="288"/>
    </location>
</feature>
<dbReference type="GO" id="GO:0000165">
    <property type="term" value="P:MAPK cascade"/>
    <property type="evidence" value="ECO:0007669"/>
    <property type="project" value="UniProtKB-ARBA"/>
</dbReference>
<evidence type="ECO:0000256" key="1">
    <source>
        <dbReference type="ARBA" id="ARBA00022527"/>
    </source>
</evidence>
<dbReference type="PROSITE" id="PS00107">
    <property type="entry name" value="PROTEIN_KINASE_ATP"/>
    <property type="match status" value="1"/>
</dbReference>
<gene>
    <name evidence="10" type="ORF">VHEMI08703</name>
</gene>
<keyword evidence="5 7" id="KW-0067">ATP-binding</keyword>
<evidence type="ECO:0000256" key="6">
    <source>
        <dbReference type="ARBA" id="ARBA00038035"/>
    </source>
</evidence>
<keyword evidence="1" id="KW-0723">Serine/threonine-protein kinase</keyword>
<organism evidence="10 11">
    <name type="scientific">[Torrubiella] hemipterigena</name>
    <dbReference type="NCBI Taxonomy" id="1531966"/>
    <lineage>
        <taxon>Eukaryota</taxon>
        <taxon>Fungi</taxon>
        <taxon>Dikarya</taxon>
        <taxon>Ascomycota</taxon>
        <taxon>Pezizomycotina</taxon>
        <taxon>Sordariomycetes</taxon>
        <taxon>Hypocreomycetidae</taxon>
        <taxon>Hypocreales</taxon>
        <taxon>Clavicipitaceae</taxon>
        <taxon>Clavicipitaceae incertae sedis</taxon>
        <taxon>'Torrubiella' clade</taxon>
    </lineage>
</organism>
<dbReference type="InterPro" id="IPR011009">
    <property type="entry name" value="Kinase-like_dom_sf"/>
</dbReference>
<dbReference type="FunFam" id="1.10.510.10:FF:000253">
    <property type="entry name" value="MAP kinase kinase Ste7"/>
    <property type="match status" value="1"/>
</dbReference>
<evidence type="ECO:0000313" key="10">
    <source>
        <dbReference type="EMBL" id="CEJ93090.1"/>
    </source>
</evidence>
<evidence type="ECO:0000256" key="3">
    <source>
        <dbReference type="ARBA" id="ARBA00022741"/>
    </source>
</evidence>
<evidence type="ECO:0000256" key="7">
    <source>
        <dbReference type="PROSITE-ProRule" id="PRU10141"/>
    </source>
</evidence>
<name>A0A0A1TNP0_9HYPO</name>
<feature type="region of interest" description="Disordered" evidence="8">
    <location>
        <begin position="412"/>
        <end position="553"/>
    </location>
</feature>
<dbReference type="InterPro" id="IPR049613">
    <property type="entry name" value="Byr1-like_cat"/>
</dbReference>
<comment type="similarity">
    <text evidence="6">Belongs to the protein kinase superfamily. STE Ser/Thr protein kinase family. MAP kinase kinase subfamily.</text>
</comment>
<keyword evidence="2" id="KW-0808">Transferase</keyword>
<keyword evidence="11" id="KW-1185">Reference proteome</keyword>
<dbReference type="GO" id="GO:0004712">
    <property type="term" value="F:protein serine/threonine/tyrosine kinase activity"/>
    <property type="evidence" value="ECO:0007669"/>
    <property type="project" value="UniProtKB-ARBA"/>
</dbReference>
<evidence type="ECO:0000256" key="2">
    <source>
        <dbReference type="ARBA" id="ARBA00022679"/>
    </source>
</evidence>
<dbReference type="GO" id="GO:0004674">
    <property type="term" value="F:protein serine/threonine kinase activity"/>
    <property type="evidence" value="ECO:0007669"/>
    <property type="project" value="UniProtKB-KW"/>
</dbReference>
<dbReference type="PROSITE" id="PS50011">
    <property type="entry name" value="PROTEIN_KINASE_DOM"/>
    <property type="match status" value="1"/>
</dbReference>
<dbReference type="Gene3D" id="1.10.510.10">
    <property type="entry name" value="Transferase(Phosphotransferase) domain 1"/>
    <property type="match status" value="1"/>
</dbReference>
<keyword evidence="4" id="KW-0418">Kinase</keyword>
<accession>A0A0A1TNP0</accession>
<protein>
    <recommendedName>
        <fullName evidence="9">Protein kinase domain-containing protein</fullName>
    </recommendedName>
</protein>
<keyword evidence="3 7" id="KW-0547">Nucleotide-binding</keyword>
<feature type="compositionally biased region" description="Basic and acidic residues" evidence="8">
    <location>
        <begin position="494"/>
        <end position="535"/>
    </location>
</feature>
<reference evidence="10 11" key="1">
    <citation type="journal article" date="2015" name="Genome Announc.">
        <title>Draft Genome Sequence and Gene Annotation of the Entomopathogenic Fungus Verticillium hemipterigenum.</title>
        <authorList>
            <person name="Horn F."/>
            <person name="Habel A."/>
            <person name="Scharf D.H."/>
            <person name="Dworschak J."/>
            <person name="Brakhage A.A."/>
            <person name="Guthke R."/>
            <person name="Hertweck C."/>
            <person name="Linde J."/>
        </authorList>
    </citation>
    <scope>NUCLEOTIDE SEQUENCE [LARGE SCALE GENOMIC DNA]</scope>
</reference>
<dbReference type="SMART" id="SM00220">
    <property type="entry name" value="S_TKc"/>
    <property type="match status" value="1"/>
</dbReference>